<reference evidence="1" key="1">
    <citation type="submission" date="2018-02" db="EMBL/GenBank/DDBJ databases">
        <title>The genomes of Aspergillus section Nigri reveals drivers in fungal speciation.</title>
        <authorList>
            <consortium name="DOE Joint Genome Institute"/>
            <person name="Vesth T.C."/>
            <person name="Nybo J."/>
            <person name="Theobald S."/>
            <person name="Brandl J."/>
            <person name="Frisvad J.C."/>
            <person name="Nielsen K.F."/>
            <person name="Lyhne E.K."/>
            <person name="Kogle M.E."/>
            <person name="Kuo A."/>
            <person name="Riley R."/>
            <person name="Clum A."/>
            <person name="Nolan M."/>
            <person name="Lipzen A."/>
            <person name="Salamov A."/>
            <person name="Henrissat B."/>
            <person name="Wiebenga A."/>
            <person name="De vries R.P."/>
            <person name="Grigoriev I.V."/>
            <person name="Mortensen U.H."/>
            <person name="Andersen M.R."/>
            <person name="Baker S.E."/>
        </authorList>
    </citation>
    <scope>NUCLEOTIDE SEQUENCE</scope>
    <source>
        <strain evidence="1">CBS 115574</strain>
    </source>
</reference>
<protein>
    <submittedName>
        <fullName evidence="1">Uncharacterized protein</fullName>
    </submittedName>
</protein>
<dbReference type="Proteomes" id="UP000249748">
    <property type="component" value="Unassembled WGS sequence"/>
</dbReference>
<dbReference type="EMBL" id="KZ824543">
    <property type="protein sequence ID" value="RAK90906.1"/>
    <property type="molecule type" value="Genomic_DNA"/>
</dbReference>
<organism evidence="1 2">
    <name type="scientific">Aspergillus costaricaensis CBS 115574</name>
    <dbReference type="NCBI Taxonomy" id="1448317"/>
    <lineage>
        <taxon>Eukaryota</taxon>
        <taxon>Fungi</taxon>
        <taxon>Dikarya</taxon>
        <taxon>Ascomycota</taxon>
        <taxon>Pezizomycotina</taxon>
        <taxon>Eurotiomycetes</taxon>
        <taxon>Eurotiomycetidae</taxon>
        <taxon>Eurotiales</taxon>
        <taxon>Aspergillaceae</taxon>
        <taxon>Aspergillus</taxon>
        <taxon>Aspergillus subgen. Circumdati</taxon>
    </lineage>
</organism>
<accession>A0ACD1IKH4</accession>
<evidence type="ECO:0000313" key="2">
    <source>
        <dbReference type="Proteomes" id="UP000249748"/>
    </source>
</evidence>
<proteinExistence type="predicted"/>
<evidence type="ECO:0000313" key="1">
    <source>
        <dbReference type="EMBL" id="RAK90906.1"/>
    </source>
</evidence>
<feature type="non-terminal residue" evidence="1">
    <location>
        <position position="1"/>
    </location>
</feature>
<keyword evidence="2" id="KW-1185">Reference proteome</keyword>
<name>A0ACD1IKH4_9EURO</name>
<gene>
    <name evidence="1" type="ORF">BO79DRAFT_281136</name>
</gene>
<sequence length="584" mass="67289">PGEIVLILSTFLPQHDLAQFVLVCKYWYKLLISHLYRHVKLPLHDYCGSEYDPIRCNRDLPIRRFTTFILNKLTFAPFIRSLELYARNCEVEWYHQGPLEPVDEQKCRSFMLPYGDANSEHRRKFQEWRRDLKHSSERQDSHRPYRYEDAWLALLMVQLNNLEEFAIELAEEWDHLVGGQVDRLKNSVHFERVLEWARNPELGILTRLERVSLANGPAFWQQGTAMNAVSFNRVMPYLKIPSLRRISVKKACDRTEFSMPRDLIFPLTHLDLLVPNDGVPHLPSLLKRCPQLQSLTLELGDWGENETHGYLDYSALHLPLQRSQYSLRHLSLTFEGHGTCQEANIPAPAFFGSLVKFCNLQSIHMRWSNLMSFSEVGLVYGVHEPTISLRDVLPRSLQHLWIDDCLIQCSLPLCREIECLLIDSSETFVQLKTIYLRYAAKEQVSEEICIRGVGGHGSDWRVMKADPIIGGRLLDLQDNFRALDVDFWVIPTRDTAVSFPPNDAIEKNRPEGISGRILEYTFLLGLLVQGPWLTVSGSPTNESFVKEIICEVRSEYMTDGKDRGSSTESKVCISRALLLFGAVT</sequence>